<evidence type="ECO:0000256" key="4">
    <source>
        <dbReference type="ARBA" id="ARBA00022475"/>
    </source>
</evidence>
<keyword evidence="4" id="KW-1003">Cell membrane</keyword>
<evidence type="ECO:0000256" key="6">
    <source>
        <dbReference type="ARBA" id="ARBA00022692"/>
    </source>
</evidence>
<keyword evidence="3" id="KW-0813">Transport</keyword>
<keyword evidence="8 10" id="KW-1133">Transmembrane helix</keyword>
<evidence type="ECO:0000256" key="3">
    <source>
        <dbReference type="ARBA" id="ARBA00022448"/>
    </source>
</evidence>
<gene>
    <name evidence="12" type="ORF">GFER_14700</name>
</gene>
<dbReference type="SUPFAM" id="SSF53067">
    <property type="entry name" value="Actin-like ATPase domain"/>
    <property type="match status" value="1"/>
</dbReference>
<comment type="caution">
    <text evidence="12">The sequence shown here is derived from an EMBL/GenBank/DDBJ whole genome shotgun (WGS) entry which is preliminary data.</text>
</comment>
<dbReference type="GO" id="GO:0005886">
    <property type="term" value="C:plasma membrane"/>
    <property type="evidence" value="ECO:0007669"/>
    <property type="project" value="UniProtKB-SubCell"/>
</dbReference>
<accession>A0A0C2HLF7</accession>
<evidence type="ECO:0000256" key="10">
    <source>
        <dbReference type="SAM" id="Phobius"/>
    </source>
</evidence>
<dbReference type="InterPro" id="IPR007812">
    <property type="entry name" value="T2SS_protein-GspL"/>
</dbReference>
<evidence type="ECO:0000256" key="1">
    <source>
        <dbReference type="ARBA" id="ARBA00004533"/>
    </source>
</evidence>
<dbReference type="Gene3D" id="3.30.420.380">
    <property type="match status" value="1"/>
</dbReference>
<dbReference type="GO" id="GO:0015628">
    <property type="term" value="P:protein secretion by the type II secretion system"/>
    <property type="evidence" value="ECO:0007669"/>
    <property type="project" value="InterPro"/>
</dbReference>
<evidence type="ECO:0000256" key="8">
    <source>
        <dbReference type="ARBA" id="ARBA00022989"/>
    </source>
</evidence>
<dbReference type="Pfam" id="PF12693">
    <property type="entry name" value="GspL_C"/>
    <property type="match status" value="1"/>
</dbReference>
<keyword evidence="6 10" id="KW-0812">Transmembrane</keyword>
<dbReference type="GO" id="GO:0015627">
    <property type="term" value="C:type II protein secretion system complex"/>
    <property type="evidence" value="ECO:0007669"/>
    <property type="project" value="InterPro"/>
</dbReference>
<evidence type="ECO:0000256" key="5">
    <source>
        <dbReference type="ARBA" id="ARBA00022519"/>
    </source>
</evidence>
<keyword evidence="9 10" id="KW-0472">Membrane</keyword>
<dbReference type="InterPro" id="IPR025691">
    <property type="entry name" value="GspL_pp_dom"/>
</dbReference>
<feature type="domain" description="GspL periplasmic" evidence="11">
    <location>
        <begin position="304"/>
        <end position="432"/>
    </location>
</feature>
<evidence type="ECO:0000256" key="9">
    <source>
        <dbReference type="ARBA" id="ARBA00023136"/>
    </source>
</evidence>
<dbReference type="RefSeq" id="WP_040100618.1">
    <property type="nucleotide sequence ID" value="NZ_JWJD01000007.1"/>
</dbReference>
<dbReference type="Proteomes" id="UP000035068">
    <property type="component" value="Unassembled WGS sequence"/>
</dbReference>
<dbReference type="InterPro" id="IPR043129">
    <property type="entry name" value="ATPase_NBD"/>
</dbReference>
<reference evidence="12 13" key="1">
    <citation type="submission" date="2014-12" db="EMBL/GenBank/DDBJ databases">
        <title>Genomes of Geoalkalibacter ferrihydriticus and Geoalkalibacter subterraneus, two haloalkaliphilic metal-reducing members of the Geobacteraceae.</title>
        <authorList>
            <person name="Badalamenti J.P."/>
            <person name="Torres C.I."/>
            <person name="Krajmalnik-Brown R."/>
            <person name="Bond D.R."/>
        </authorList>
    </citation>
    <scope>NUCLEOTIDE SEQUENCE [LARGE SCALE GENOMIC DNA]</scope>
    <source>
        <strain evidence="12 13">DSM 17813</strain>
    </source>
</reference>
<evidence type="ECO:0000256" key="7">
    <source>
        <dbReference type="ARBA" id="ARBA00022927"/>
    </source>
</evidence>
<dbReference type="GO" id="GO:0009276">
    <property type="term" value="C:Gram-negative-bacterium-type cell wall"/>
    <property type="evidence" value="ECO:0007669"/>
    <property type="project" value="InterPro"/>
</dbReference>
<proteinExistence type="inferred from homology"/>
<protein>
    <recommendedName>
        <fullName evidence="11">GspL periplasmic domain-containing protein</fullName>
    </recommendedName>
</protein>
<name>A0A0C2HLF7_9BACT</name>
<evidence type="ECO:0000313" key="12">
    <source>
        <dbReference type="EMBL" id="KIH75830.1"/>
    </source>
</evidence>
<comment type="similarity">
    <text evidence="2">Belongs to the GSP L family.</text>
</comment>
<dbReference type="NCBIfam" id="TIGR01709">
    <property type="entry name" value="typeII_sec_gspL"/>
    <property type="match status" value="1"/>
</dbReference>
<organism evidence="12 13">
    <name type="scientific">Geoalkalibacter ferrihydriticus DSM 17813</name>
    <dbReference type="NCBI Taxonomy" id="1121915"/>
    <lineage>
        <taxon>Bacteria</taxon>
        <taxon>Pseudomonadati</taxon>
        <taxon>Thermodesulfobacteriota</taxon>
        <taxon>Desulfuromonadia</taxon>
        <taxon>Desulfuromonadales</taxon>
        <taxon>Geoalkalibacteraceae</taxon>
        <taxon>Geoalkalibacter</taxon>
    </lineage>
</organism>
<keyword evidence="7" id="KW-0653">Protein transport</keyword>
<dbReference type="EMBL" id="JWJD01000007">
    <property type="protein sequence ID" value="KIH75830.1"/>
    <property type="molecule type" value="Genomic_DNA"/>
</dbReference>
<keyword evidence="5" id="KW-0997">Cell inner membrane</keyword>
<keyword evidence="13" id="KW-1185">Reference proteome</keyword>
<sequence length="465" mass="50508">MAKKFIGIDIEKGTLRAVTAEMTKTGPVLTAATLRPLAADESDLSQALSEILGDLAFGDRVATCLPAVGSFFRTLEFPFSDPKKIAAALPLELAGQVPNGEDLEFDFLAARPQDGQFSIAAAAVKKSAAAAMAEKFQEAGHPLHLLDLAPFAWVAGLRKHVDKGVLATLNQKEVVLARIEDGQVADYRSLPRRANLDTQKIASLMMREYLALAHAGKHPPLPLILIGSGVTNELRQTLSDAGLSVQVPSLKLAGEPLEPAFLPAAALALRTALPERERNLNFLKGELAPKSEWSGFRRRLIGASVLLGLCLVLLGAGAYTNYAHKMSRADALREEMSNIFRETFPQATVIVDVPAQMRSSLVQLQDRARLLGLGSDRSALSILREISARSPADVTLDVRELSFIGEQLRLDGTTTSFEAINRLSRSLETSPLFRDAQITDAKMGLEGTRVDFRLNLRITPEEFIR</sequence>
<evidence type="ECO:0000313" key="13">
    <source>
        <dbReference type="Proteomes" id="UP000035068"/>
    </source>
</evidence>
<evidence type="ECO:0000259" key="11">
    <source>
        <dbReference type="Pfam" id="PF12693"/>
    </source>
</evidence>
<dbReference type="AlphaFoldDB" id="A0A0C2HLF7"/>
<evidence type="ECO:0000256" key="2">
    <source>
        <dbReference type="ARBA" id="ARBA00005318"/>
    </source>
</evidence>
<feature type="transmembrane region" description="Helical" evidence="10">
    <location>
        <begin position="300"/>
        <end position="319"/>
    </location>
</feature>
<comment type="subcellular location">
    <subcellularLocation>
        <location evidence="1">Cell inner membrane</location>
    </subcellularLocation>
</comment>